<name>A0ABX1JRQ1_9MICC</name>
<dbReference type="SUPFAM" id="SSF53850">
    <property type="entry name" value="Periplasmic binding protein-like II"/>
    <property type="match status" value="1"/>
</dbReference>
<dbReference type="InterPro" id="IPR015168">
    <property type="entry name" value="SsuA/THI5"/>
</dbReference>
<proteinExistence type="predicted"/>
<comment type="caution">
    <text evidence="3">The sequence shown here is derived from an EMBL/GenBank/DDBJ whole genome shotgun (WGS) entry which is preliminary data.</text>
</comment>
<accession>A0ABX1JRQ1</accession>
<evidence type="ECO:0000313" key="3">
    <source>
        <dbReference type="EMBL" id="NKX50981.1"/>
    </source>
</evidence>
<protein>
    <submittedName>
        <fullName evidence="3">ABC transporter substrate-binding protein</fullName>
    </submittedName>
</protein>
<organism evidence="3 4">
    <name type="scientific">Arthrobacter deserti</name>
    <dbReference type="NCBI Taxonomy" id="1742687"/>
    <lineage>
        <taxon>Bacteria</taxon>
        <taxon>Bacillati</taxon>
        <taxon>Actinomycetota</taxon>
        <taxon>Actinomycetes</taxon>
        <taxon>Micrococcales</taxon>
        <taxon>Micrococcaceae</taxon>
        <taxon>Arthrobacter</taxon>
    </lineage>
</organism>
<feature type="signal peptide" evidence="1">
    <location>
        <begin position="1"/>
        <end position="19"/>
    </location>
</feature>
<evidence type="ECO:0000256" key="1">
    <source>
        <dbReference type="SAM" id="SignalP"/>
    </source>
</evidence>
<sequence>MQKRHISAWALTASAAALALTMTGCTGEPSAAQAGDGGETTQVATLRQPHLFAPYVYQEFAPEGVTIEVVPMTDSTAIKNAVVNGDVEFGVLGVPSVLAGISQDEDITLVASAADGGTGIVGDADIAGVAELKGKKVGYVPGSSQEILLRQTLAQAGMDADTDVELVNIGFAD</sequence>
<feature type="domain" description="SsuA/THI5-like" evidence="2">
    <location>
        <begin position="60"/>
        <end position="172"/>
    </location>
</feature>
<keyword evidence="1" id="KW-0732">Signal</keyword>
<gene>
    <name evidence="3" type="ORF">HER39_10490</name>
</gene>
<dbReference type="EMBL" id="JAAZSR010000154">
    <property type="protein sequence ID" value="NKX50981.1"/>
    <property type="molecule type" value="Genomic_DNA"/>
</dbReference>
<evidence type="ECO:0000313" key="4">
    <source>
        <dbReference type="Proteomes" id="UP000523795"/>
    </source>
</evidence>
<reference evidence="3 4" key="1">
    <citation type="submission" date="2020-04" db="EMBL/GenBank/DDBJ databases">
        <authorList>
            <person name="Liu S."/>
        </authorList>
    </citation>
    <scope>NUCLEOTIDE SEQUENCE [LARGE SCALE GENOMIC DNA]</scope>
    <source>
        <strain evidence="3 4">CGMCC 1.15091</strain>
    </source>
</reference>
<dbReference type="PANTHER" id="PTHR30024">
    <property type="entry name" value="ALIPHATIC SULFONATES-BINDING PROTEIN-RELATED"/>
    <property type="match status" value="1"/>
</dbReference>
<feature type="non-terminal residue" evidence="3">
    <location>
        <position position="173"/>
    </location>
</feature>
<dbReference type="Gene3D" id="3.40.190.10">
    <property type="entry name" value="Periplasmic binding protein-like II"/>
    <property type="match status" value="2"/>
</dbReference>
<dbReference type="PANTHER" id="PTHR30024:SF42">
    <property type="entry name" value="ALIPHATIC SULFONATES-BINDING PROTEIN-RELATED"/>
    <property type="match status" value="1"/>
</dbReference>
<feature type="chain" id="PRO_5047111510" evidence="1">
    <location>
        <begin position="20"/>
        <end position="173"/>
    </location>
</feature>
<evidence type="ECO:0000259" key="2">
    <source>
        <dbReference type="Pfam" id="PF09084"/>
    </source>
</evidence>
<keyword evidence="4" id="KW-1185">Reference proteome</keyword>
<dbReference type="Pfam" id="PF09084">
    <property type="entry name" value="NMT1"/>
    <property type="match status" value="1"/>
</dbReference>
<dbReference type="PROSITE" id="PS51257">
    <property type="entry name" value="PROKAR_LIPOPROTEIN"/>
    <property type="match status" value="1"/>
</dbReference>
<dbReference type="Proteomes" id="UP000523795">
    <property type="component" value="Unassembled WGS sequence"/>
</dbReference>